<feature type="region of interest" description="Disordered" evidence="1">
    <location>
        <begin position="93"/>
        <end position="120"/>
    </location>
</feature>
<sequence length="120" mass="12651">MKLPTPFLLTLALVPALCAAQSPAPAPAVPAASAGAPGPGPGRGPGPRGGRWGSGYTPGWSLMTPEERDQQREAMRHADTYEACRKAMAEHHERMAQRAAERGVQLPTPRHDACAGLPRP</sequence>
<evidence type="ECO:0000313" key="4">
    <source>
        <dbReference type="Proteomes" id="UP000715965"/>
    </source>
</evidence>
<protein>
    <recommendedName>
        <fullName evidence="5">DUF4148 domain-containing protein</fullName>
    </recommendedName>
</protein>
<reference evidence="3 4" key="1">
    <citation type="submission" date="2020-10" db="EMBL/GenBank/DDBJ databases">
        <title>Draft genome of Ramlibacter aquaticus LMG 30558.</title>
        <authorList>
            <person name="Props R."/>
        </authorList>
    </citation>
    <scope>NUCLEOTIDE SEQUENCE [LARGE SCALE GENOMIC DNA]</scope>
    <source>
        <strain evidence="3 4">LMG 30558</strain>
    </source>
</reference>
<dbReference type="RefSeq" id="WP_193782350.1">
    <property type="nucleotide sequence ID" value="NZ_JADDOJ010000146.1"/>
</dbReference>
<keyword evidence="4" id="KW-1185">Reference proteome</keyword>
<dbReference type="Proteomes" id="UP000715965">
    <property type="component" value="Unassembled WGS sequence"/>
</dbReference>
<feature type="signal peptide" evidence="2">
    <location>
        <begin position="1"/>
        <end position="26"/>
    </location>
</feature>
<organism evidence="3 4">
    <name type="scientific">Ramlibacter aquaticus</name>
    <dbReference type="NCBI Taxonomy" id="2780094"/>
    <lineage>
        <taxon>Bacteria</taxon>
        <taxon>Pseudomonadati</taxon>
        <taxon>Pseudomonadota</taxon>
        <taxon>Betaproteobacteria</taxon>
        <taxon>Burkholderiales</taxon>
        <taxon>Comamonadaceae</taxon>
        <taxon>Ramlibacter</taxon>
    </lineage>
</organism>
<gene>
    <name evidence="3" type="ORF">IM725_19735</name>
</gene>
<comment type="caution">
    <text evidence="3">The sequence shown here is derived from an EMBL/GenBank/DDBJ whole genome shotgun (WGS) entry which is preliminary data.</text>
</comment>
<feature type="compositionally biased region" description="Basic and acidic residues" evidence="1">
    <location>
        <begin position="65"/>
        <end position="77"/>
    </location>
</feature>
<evidence type="ECO:0008006" key="5">
    <source>
        <dbReference type="Google" id="ProtNLM"/>
    </source>
</evidence>
<evidence type="ECO:0000256" key="1">
    <source>
        <dbReference type="SAM" id="MobiDB-lite"/>
    </source>
</evidence>
<proteinExistence type="predicted"/>
<name>A0ABR9SKD2_9BURK</name>
<keyword evidence="2" id="KW-0732">Signal</keyword>
<feature type="chain" id="PRO_5045911998" description="DUF4148 domain-containing protein" evidence="2">
    <location>
        <begin position="27"/>
        <end position="120"/>
    </location>
</feature>
<dbReference type="EMBL" id="JADDOJ010000146">
    <property type="protein sequence ID" value="MBE7942805.1"/>
    <property type="molecule type" value="Genomic_DNA"/>
</dbReference>
<accession>A0ABR9SKD2</accession>
<feature type="compositionally biased region" description="Low complexity" evidence="1">
    <location>
        <begin position="20"/>
        <end position="36"/>
    </location>
</feature>
<evidence type="ECO:0000256" key="2">
    <source>
        <dbReference type="SAM" id="SignalP"/>
    </source>
</evidence>
<feature type="region of interest" description="Disordered" evidence="1">
    <location>
        <begin position="20"/>
        <end position="77"/>
    </location>
</feature>
<evidence type="ECO:0000313" key="3">
    <source>
        <dbReference type="EMBL" id="MBE7942805.1"/>
    </source>
</evidence>